<dbReference type="PANTHER" id="PTHR45008">
    <property type="entry name" value="PTS SYSTEM GLUCOSE-SPECIFIC EIIA COMPONENT"/>
    <property type="match status" value="1"/>
</dbReference>
<dbReference type="NCBIfam" id="TIGR00830">
    <property type="entry name" value="PTBA"/>
    <property type="match status" value="1"/>
</dbReference>
<comment type="caution">
    <text evidence="8">The sequence shown here is derived from an EMBL/GenBank/DDBJ whole genome shotgun (WGS) entry which is preliminary data.</text>
</comment>
<dbReference type="InterPro" id="IPR050890">
    <property type="entry name" value="PTS_EIIA_component"/>
</dbReference>
<dbReference type="SUPFAM" id="SSF51261">
    <property type="entry name" value="Duplicated hybrid motif"/>
    <property type="match status" value="1"/>
</dbReference>
<dbReference type="PROSITE" id="PS00371">
    <property type="entry name" value="PTS_EIIA_TYPE_1_HIS"/>
    <property type="match status" value="1"/>
</dbReference>
<comment type="subcellular location">
    <subcellularLocation>
        <location evidence="1">Cytoplasm</location>
    </subcellularLocation>
</comment>
<dbReference type="Pfam" id="PF00358">
    <property type="entry name" value="PTS_EIIA_1"/>
    <property type="match status" value="1"/>
</dbReference>
<dbReference type="EMBL" id="JBGMEH010000001">
    <property type="protein sequence ID" value="MFO3715414.1"/>
    <property type="molecule type" value="Genomic_DNA"/>
</dbReference>
<evidence type="ECO:0000313" key="9">
    <source>
        <dbReference type="Proteomes" id="UP001638015"/>
    </source>
</evidence>
<evidence type="ECO:0000313" key="8">
    <source>
        <dbReference type="EMBL" id="MFO3715414.1"/>
    </source>
</evidence>
<dbReference type="PROSITE" id="PS51093">
    <property type="entry name" value="PTS_EIIA_TYPE_1"/>
    <property type="match status" value="1"/>
</dbReference>
<keyword evidence="3 8" id="KW-0762">Sugar transport</keyword>
<evidence type="ECO:0000256" key="4">
    <source>
        <dbReference type="ARBA" id="ARBA00022679"/>
    </source>
</evidence>
<dbReference type="RefSeq" id="WP_410032275.1">
    <property type="nucleotide sequence ID" value="NZ_JBGMEH010000001.1"/>
</dbReference>
<keyword evidence="2" id="KW-0813">Transport</keyword>
<evidence type="ECO:0000256" key="1">
    <source>
        <dbReference type="ARBA" id="ARBA00004496"/>
    </source>
</evidence>
<dbReference type="InterPro" id="IPR001127">
    <property type="entry name" value="PTS_EIIA_1_perm"/>
</dbReference>
<protein>
    <submittedName>
        <fullName evidence="8">PTS glucose transporter subunit IIA</fullName>
    </submittedName>
</protein>
<evidence type="ECO:0000256" key="6">
    <source>
        <dbReference type="ARBA" id="ARBA00022777"/>
    </source>
</evidence>
<keyword evidence="9" id="KW-1185">Reference proteome</keyword>
<dbReference type="InterPro" id="IPR011055">
    <property type="entry name" value="Dup_hybrid_motif"/>
</dbReference>
<keyword evidence="4" id="KW-0808">Transferase</keyword>
<reference evidence="8 9" key="1">
    <citation type="journal article" date="2025" name="Anaerobe">
        <title>Description of Anaerococcus kampingiae sp. nov., Anaerococcus groningensis sp. nov., Anaerococcus martiniensis sp. nov., and Anaerococcus cruorum sp. nov., isolated from human clinical specimens.</title>
        <authorList>
            <person name="Boiten K.E."/>
            <person name="Meijer J."/>
            <person name="van Wezel E.M."/>
            <person name="Veloo A.C.M."/>
        </authorList>
    </citation>
    <scope>NUCLEOTIDE SEQUENCE [LARGE SCALE GENOMIC DNA]</scope>
    <source>
        <strain evidence="8 9">ENR1039</strain>
    </source>
</reference>
<keyword evidence="6" id="KW-0418">Kinase</keyword>
<gene>
    <name evidence="8" type="ORF">ACCQ40_01265</name>
</gene>
<dbReference type="Proteomes" id="UP001638015">
    <property type="component" value="Unassembled WGS sequence"/>
</dbReference>
<evidence type="ECO:0000259" key="7">
    <source>
        <dbReference type="PROSITE" id="PS51093"/>
    </source>
</evidence>
<dbReference type="Gene3D" id="2.70.70.10">
    <property type="entry name" value="Glucose Permease (Domain IIA)"/>
    <property type="match status" value="1"/>
</dbReference>
<dbReference type="PANTHER" id="PTHR45008:SF1">
    <property type="entry name" value="PTS SYSTEM GLUCOSE-SPECIFIC EIIA COMPONENT"/>
    <property type="match status" value="1"/>
</dbReference>
<keyword evidence="5" id="KW-0598">Phosphotransferase system</keyword>
<evidence type="ECO:0000256" key="5">
    <source>
        <dbReference type="ARBA" id="ARBA00022683"/>
    </source>
</evidence>
<sequence length="168" mass="18076">MGLFDLFKSKTNENTQASDNIILAPMSGEAKNIAECDDQVFAQNIVGKGTMIIPSVGKVYAPVDGTITMVAETGHAIGITSDSGLEILIHIGLDTVDLAGAPFNIKTSQDQNVKKGDLLLEFDIEQIKSNDKLTQSPIIVTNPDGYEITVLKYGEVSHGDDLIEVRKI</sequence>
<evidence type="ECO:0000256" key="2">
    <source>
        <dbReference type="ARBA" id="ARBA00022448"/>
    </source>
</evidence>
<organism evidence="8 9">
    <name type="scientific">Anaerococcus cruorum</name>
    <dbReference type="NCBI Taxonomy" id="3115617"/>
    <lineage>
        <taxon>Bacteria</taxon>
        <taxon>Bacillati</taxon>
        <taxon>Bacillota</taxon>
        <taxon>Tissierellia</taxon>
        <taxon>Tissierellales</taxon>
        <taxon>Peptoniphilaceae</taxon>
        <taxon>Anaerococcus</taxon>
    </lineage>
</organism>
<name>A0ABW9MUD1_9FIRM</name>
<accession>A0ABW9MUD1</accession>
<evidence type="ECO:0000256" key="3">
    <source>
        <dbReference type="ARBA" id="ARBA00022597"/>
    </source>
</evidence>
<feature type="domain" description="PTS EIIA type-1" evidence="7">
    <location>
        <begin position="38"/>
        <end position="142"/>
    </location>
</feature>
<proteinExistence type="predicted"/>